<feature type="region of interest" description="Disordered" evidence="1">
    <location>
        <begin position="69"/>
        <end position="202"/>
    </location>
</feature>
<feature type="compositionally biased region" description="Basic residues" evidence="1">
    <location>
        <begin position="267"/>
        <end position="279"/>
    </location>
</feature>
<protein>
    <submittedName>
        <fullName evidence="2">Uncharacterized protein</fullName>
    </submittedName>
</protein>
<dbReference type="AlphaFoldDB" id="A0A8D8RJH6"/>
<reference evidence="2" key="1">
    <citation type="submission" date="2021-05" db="EMBL/GenBank/DDBJ databases">
        <authorList>
            <person name="Alioto T."/>
            <person name="Alioto T."/>
            <person name="Gomez Garrido J."/>
        </authorList>
    </citation>
    <scope>NUCLEOTIDE SEQUENCE</scope>
</reference>
<feature type="compositionally biased region" description="Polar residues" evidence="1">
    <location>
        <begin position="76"/>
        <end position="85"/>
    </location>
</feature>
<feature type="region of interest" description="Disordered" evidence="1">
    <location>
        <begin position="1"/>
        <end position="52"/>
    </location>
</feature>
<organism evidence="2">
    <name type="scientific">Cacopsylla melanoneura</name>
    <dbReference type="NCBI Taxonomy" id="428564"/>
    <lineage>
        <taxon>Eukaryota</taxon>
        <taxon>Metazoa</taxon>
        <taxon>Ecdysozoa</taxon>
        <taxon>Arthropoda</taxon>
        <taxon>Hexapoda</taxon>
        <taxon>Insecta</taxon>
        <taxon>Pterygota</taxon>
        <taxon>Neoptera</taxon>
        <taxon>Paraneoptera</taxon>
        <taxon>Hemiptera</taxon>
        <taxon>Sternorrhyncha</taxon>
        <taxon>Psylloidea</taxon>
        <taxon>Psyllidae</taxon>
        <taxon>Psyllinae</taxon>
        <taxon>Cacopsylla</taxon>
    </lineage>
</organism>
<feature type="compositionally biased region" description="Polar residues" evidence="1">
    <location>
        <begin position="245"/>
        <end position="256"/>
    </location>
</feature>
<feature type="compositionally biased region" description="Basic and acidic residues" evidence="1">
    <location>
        <begin position="113"/>
        <end position="140"/>
    </location>
</feature>
<feature type="compositionally biased region" description="Basic residues" evidence="1">
    <location>
        <begin position="182"/>
        <end position="199"/>
    </location>
</feature>
<dbReference type="EMBL" id="HBUF01167432">
    <property type="protein sequence ID" value="CAG6651391.1"/>
    <property type="molecule type" value="Transcribed_RNA"/>
</dbReference>
<proteinExistence type="predicted"/>
<evidence type="ECO:0000313" key="2">
    <source>
        <dbReference type="EMBL" id="CAG6651391.1"/>
    </source>
</evidence>
<feature type="compositionally biased region" description="Polar residues" evidence="1">
    <location>
        <begin position="31"/>
        <end position="42"/>
    </location>
</feature>
<feature type="compositionally biased region" description="Basic and acidic residues" evidence="1">
    <location>
        <begin position="257"/>
        <end position="266"/>
    </location>
</feature>
<accession>A0A8D8RJH6</accession>
<evidence type="ECO:0000256" key="1">
    <source>
        <dbReference type="SAM" id="MobiDB-lite"/>
    </source>
</evidence>
<feature type="compositionally biased region" description="Basic and acidic residues" evidence="1">
    <location>
        <begin position="147"/>
        <end position="160"/>
    </location>
</feature>
<sequence>MKRLKEQKKVLQENPKTINKNNSNEKHAGSTLKTTAVKQPGNTGDKKGVKFNEKGNAFYDNTIPWDKIGKVPPSLPTSTQQTVPHTSDKLTKSILKKRPRSATPDAGNVIDNKGADVKTGVDRRNEKFQEAFKDLKDKVVRSWKNNQKKDQGGPDTEPLRTKSSRGNQSSENRRPLGYLSTKLRRLKPGQHASRSKKGAKTWPELITNSLKGFIYTAPLSSEEEAKPESVVVFNRGGASDPVATQRGNYFSSSSDTESPRLTEKAKVQLKKTKLSRRNR</sequence>
<feature type="region of interest" description="Disordered" evidence="1">
    <location>
        <begin position="236"/>
        <end position="279"/>
    </location>
</feature>
<name>A0A8D8RJH6_9HEMI</name>